<dbReference type="Proteomes" id="UP001155500">
    <property type="component" value="Unassembled WGS sequence"/>
</dbReference>
<name>A0A9X4SHD1_9PAST</name>
<proteinExistence type="predicted"/>
<dbReference type="Pfam" id="PF06223">
    <property type="entry name" value="Phage_tail_T"/>
    <property type="match status" value="1"/>
</dbReference>
<protein>
    <recommendedName>
        <fullName evidence="1">Minor tail T domain-containing protein</fullName>
    </recommendedName>
</protein>
<sequence>MPESHLQEYQLFYQQQPFGLWREDYRTAQISHLLAMINSDPKKSSSKLSEFMPFFPTTSEQTQEQVFDDGSEVFLASR</sequence>
<feature type="domain" description="Minor tail T" evidence="1">
    <location>
        <begin position="3"/>
        <end position="65"/>
    </location>
</feature>
<evidence type="ECO:0000313" key="2">
    <source>
        <dbReference type="EMBL" id="MDG6894522.1"/>
    </source>
</evidence>
<evidence type="ECO:0000259" key="1">
    <source>
        <dbReference type="Pfam" id="PF06223"/>
    </source>
</evidence>
<dbReference type="AlphaFoldDB" id="A0A9X4SHD1"/>
<keyword evidence="3" id="KW-1185">Reference proteome</keyword>
<comment type="caution">
    <text evidence="2">The sequence shown here is derived from an EMBL/GenBank/DDBJ whole genome shotgun (WGS) entry which is preliminary data.</text>
</comment>
<accession>A0A9X4SHD1</accession>
<reference evidence="2" key="1">
    <citation type="submission" date="2016-03" db="EMBL/GenBank/DDBJ databases">
        <title>Co-evolution between Pasteurellaceae and their hosts.</title>
        <authorList>
            <person name="Hansen M.J."/>
            <person name="Bojesen A.M."/>
            <person name="Planet P."/>
        </authorList>
    </citation>
    <scope>NUCLEOTIDE SEQUENCE</scope>
    <source>
        <strain evidence="2">146/S8/89</strain>
    </source>
</reference>
<gene>
    <name evidence="2" type="ORF">A6A20_02520</name>
</gene>
<dbReference type="InterPro" id="IPR009350">
    <property type="entry name" value="Phage_tail_T"/>
</dbReference>
<dbReference type="EMBL" id="LWID01000001">
    <property type="protein sequence ID" value="MDG6894522.1"/>
    <property type="molecule type" value="Genomic_DNA"/>
</dbReference>
<organism evidence="2 3">
    <name type="scientific">Volucribacter amazonae</name>
    <dbReference type="NCBI Taxonomy" id="256731"/>
    <lineage>
        <taxon>Bacteria</taxon>
        <taxon>Pseudomonadati</taxon>
        <taxon>Pseudomonadota</taxon>
        <taxon>Gammaproteobacteria</taxon>
        <taxon>Pasteurellales</taxon>
        <taxon>Pasteurellaceae</taxon>
        <taxon>Volucribacter</taxon>
    </lineage>
</organism>
<evidence type="ECO:0000313" key="3">
    <source>
        <dbReference type="Proteomes" id="UP001155500"/>
    </source>
</evidence>